<feature type="region of interest" description="Disordered" evidence="1">
    <location>
        <begin position="1"/>
        <end position="27"/>
    </location>
</feature>
<evidence type="ECO:0000256" key="1">
    <source>
        <dbReference type="SAM" id="MobiDB-lite"/>
    </source>
</evidence>
<evidence type="ECO:0000313" key="3">
    <source>
        <dbReference type="Proteomes" id="UP000299102"/>
    </source>
</evidence>
<sequence length="266" mass="28806">MQSLRRLDNLSASRRPSPPAARAALGDGGQSSLIVSNQVRTRRAQRASTTAVAGDAHFDVTLERFLIGVYWSLLLKNRFSYKAPVLPSLALTAAARFQPFCRVGEGGGDAPLLSSIVVVLNKSASLVERVPHRGRISIRNWPRTPRPRPPAYFSRYSPVSVAHSSVTPQSPSISSLLSLHHLTPSEILFLPKRPSPHWAIIMRLGDTLCPPRHFTWATSIIVLKGARLAGSGACGRRWPRWHRVGAPPLTPAAGIGCTGVADLCPS</sequence>
<protein>
    <submittedName>
        <fullName evidence="2">Uncharacterized protein</fullName>
    </submittedName>
</protein>
<reference evidence="2 3" key="1">
    <citation type="journal article" date="2019" name="Commun. Biol.">
        <title>The bagworm genome reveals a unique fibroin gene that provides high tensile strength.</title>
        <authorList>
            <person name="Kono N."/>
            <person name="Nakamura H."/>
            <person name="Ohtoshi R."/>
            <person name="Tomita M."/>
            <person name="Numata K."/>
            <person name="Arakawa K."/>
        </authorList>
    </citation>
    <scope>NUCLEOTIDE SEQUENCE [LARGE SCALE GENOMIC DNA]</scope>
</reference>
<accession>A0A4C1WGE4</accession>
<gene>
    <name evidence="2" type="ORF">EVAR_29523_1</name>
</gene>
<keyword evidence="3" id="KW-1185">Reference proteome</keyword>
<organism evidence="2 3">
    <name type="scientific">Eumeta variegata</name>
    <name type="common">Bagworm moth</name>
    <name type="synonym">Eumeta japonica</name>
    <dbReference type="NCBI Taxonomy" id="151549"/>
    <lineage>
        <taxon>Eukaryota</taxon>
        <taxon>Metazoa</taxon>
        <taxon>Ecdysozoa</taxon>
        <taxon>Arthropoda</taxon>
        <taxon>Hexapoda</taxon>
        <taxon>Insecta</taxon>
        <taxon>Pterygota</taxon>
        <taxon>Neoptera</taxon>
        <taxon>Endopterygota</taxon>
        <taxon>Lepidoptera</taxon>
        <taxon>Glossata</taxon>
        <taxon>Ditrysia</taxon>
        <taxon>Tineoidea</taxon>
        <taxon>Psychidae</taxon>
        <taxon>Oiketicinae</taxon>
        <taxon>Eumeta</taxon>
    </lineage>
</organism>
<dbReference type="Proteomes" id="UP000299102">
    <property type="component" value="Unassembled WGS sequence"/>
</dbReference>
<comment type="caution">
    <text evidence="2">The sequence shown here is derived from an EMBL/GenBank/DDBJ whole genome shotgun (WGS) entry which is preliminary data.</text>
</comment>
<proteinExistence type="predicted"/>
<feature type="compositionally biased region" description="Low complexity" evidence="1">
    <location>
        <begin position="11"/>
        <end position="24"/>
    </location>
</feature>
<name>A0A4C1WGE4_EUMVA</name>
<dbReference type="EMBL" id="BGZK01000554">
    <property type="protein sequence ID" value="GBP49910.1"/>
    <property type="molecule type" value="Genomic_DNA"/>
</dbReference>
<dbReference type="AlphaFoldDB" id="A0A4C1WGE4"/>
<evidence type="ECO:0000313" key="2">
    <source>
        <dbReference type="EMBL" id="GBP49910.1"/>
    </source>
</evidence>